<dbReference type="AlphaFoldDB" id="B1JEA8"/>
<dbReference type="Gene3D" id="2.180.10.10">
    <property type="entry name" value="RHS repeat-associated core"/>
    <property type="match status" value="1"/>
</dbReference>
<evidence type="ECO:0000256" key="1">
    <source>
        <dbReference type="SAM" id="MobiDB-lite"/>
    </source>
</evidence>
<dbReference type="NCBIfam" id="TIGR03696">
    <property type="entry name" value="Rhs_assc_core"/>
    <property type="match status" value="1"/>
</dbReference>
<reference evidence="2" key="1">
    <citation type="submission" date="2008-02" db="EMBL/GenBank/DDBJ databases">
        <title>Complete sequence of Psuedomonas putida W619.</title>
        <authorList>
            <consortium name="US DOE Joint Genome Institute"/>
            <person name="Copeland A."/>
            <person name="Lucas S."/>
            <person name="Lapidus A."/>
            <person name="Barry K."/>
            <person name="Detter J.C."/>
            <person name="Glavina del Rio T."/>
            <person name="Dalin E."/>
            <person name="Tice H."/>
            <person name="Pitluck S."/>
            <person name="Chain P."/>
            <person name="Malfatti S."/>
            <person name="Shin M."/>
            <person name="Vergez L."/>
            <person name="Schmutz J."/>
            <person name="Larimer F."/>
            <person name="Land M."/>
            <person name="Hauser L."/>
            <person name="Kyrpides N."/>
            <person name="Kim E."/>
            <person name="Taghavi S."/>
            <person name="Vangronsveld D."/>
            <person name="van der Lelie D."/>
            <person name="Richardson P."/>
        </authorList>
    </citation>
    <scope>NUCLEOTIDE SEQUENCE</scope>
    <source>
        <strain evidence="2">W619</strain>
    </source>
</reference>
<dbReference type="HOGENOM" id="CLU_1141818_0_0_6"/>
<dbReference type="STRING" id="390235.PputW619_4893"/>
<gene>
    <name evidence="2" type="ordered locus">PputW619_4893</name>
</gene>
<feature type="region of interest" description="Disordered" evidence="1">
    <location>
        <begin position="238"/>
        <end position="265"/>
    </location>
</feature>
<protein>
    <recommendedName>
        <fullName evidence="3">RHS repeat-associated core domain-containing protein</fullName>
    </recommendedName>
</protein>
<feature type="compositionally biased region" description="Polar residues" evidence="1">
    <location>
        <begin position="238"/>
        <end position="249"/>
    </location>
</feature>
<evidence type="ECO:0008006" key="3">
    <source>
        <dbReference type="Google" id="ProtNLM"/>
    </source>
</evidence>
<organism evidence="2">
    <name type="scientific">Pseudomonas putida (strain W619)</name>
    <dbReference type="NCBI Taxonomy" id="390235"/>
    <lineage>
        <taxon>Bacteria</taxon>
        <taxon>Pseudomonadati</taxon>
        <taxon>Pseudomonadota</taxon>
        <taxon>Gammaproteobacteria</taxon>
        <taxon>Pseudomonadales</taxon>
        <taxon>Pseudomonadaceae</taxon>
        <taxon>Pseudomonas</taxon>
    </lineage>
</organism>
<dbReference type="InterPro" id="IPR022385">
    <property type="entry name" value="Rhs_assc_core"/>
</dbReference>
<accession>B1JEA8</accession>
<evidence type="ECO:0000313" key="2">
    <source>
        <dbReference type="EMBL" id="ACA75369.1"/>
    </source>
</evidence>
<name>B1JEA8_PSEPW</name>
<proteinExistence type="predicted"/>
<dbReference type="SUPFAM" id="SSF56399">
    <property type="entry name" value="ADP-ribosylation"/>
    <property type="match status" value="1"/>
</dbReference>
<dbReference type="EMBL" id="CP000949">
    <property type="protein sequence ID" value="ACA75369.1"/>
    <property type="molecule type" value="Genomic_DNA"/>
</dbReference>
<feature type="compositionally biased region" description="Low complexity" evidence="1">
    <location>
        <begin position="250"/>
        <end position="265"/>
    </location>
</feature>
<sequence>MGKTTLLATDLQRTVLRSGDALPRRYTPYGGFRPDDCAWLGFSDAHLDHASGCYLLGNGHRAFSPALMRFGSPDRLSPFARGGLNAYAYCLGDPINHRDPTGQEAADYLFPILSILSNLAGAFTSGLRLRSMSRTRHMHQATGPNAGSRSGVVTFGTVESHTLPPSSVDWAFTGISGVSAVAGIALGISRTVEPGEDWQTWALATLTVISLGTSVKEVWALAQARSWDRYPITGQRYGTNRAGSASPMTSAVRRNSASANAIRQS</sequence>
<dbReference type="KEGG" id="ppw:PputW619_4893"/>
<dbReference type="eggNOG" id="COG3209">
    <property type="taxonomic scope" value="Bacteria"/>
</dbReference>